<organism evidence="1 2">
    <name type="scientific">Apiospora saccharicola</name>
    <dbReference type="NCBI Taxonomy" id="335842"/>
    <lineage>
        <taxon>Eukaryota</taxon>
        <taxon>Fungi</taxon>
        <taxon>Dikarya</taxon>
        <taxon>Ascomycota</taxon>
        <taxon>Pezizomycotina</taxon>
        <taxon>Sordariomycetes</taxon>
        <taxon>Xylariomycetidae</taxon>
        <taxon>Amphisphaeriales</taxon>
        <taxon>Apiosporaceae</taxon>
        <taxon>Apiospora</taxon>
    </lineage>
</organism>
<sequence length="395" mass="45571">MAPFHPKDVIKDDPELRWLNSTCLPSWKTRSKERHVARPERPEYAIALGLPPNTKWTSVLMQLQEGMRRNEAGRMTLEAAKATESAKASHKRFSRTVNWPRDNSWIAEYPNFFPVIATILYAQETDRPAATKNPMSQDTGHGDSIHSSLKLGIKLKPHFKRLFFEMLHVDYGSSSMGAQNIQQRDPRAFVDLLRFAGSVISYANNFVNAWNDIDTAEDATPEAVTYISTACTDFDPSDFAMMLYYFYHHYRVLNGDRVEYTGVMQTLINDLPRTGNNERLHRKLSVDYNVLASQVGDRLSDEWAVTYTIRAYKEWHRLSLNIPKEATRVEPYGRSTKDFRDSCNRWVVVIILKVVLHLIGHWLLPSLTQRKWLWYTTFFICSGAIQTSVDSIWNA</sequence>
<keyword evidence="2" id="KW-1185">Reference proteome</keyword>
<gene>
    <name evidence="1" type="ORF">PG996_014040</name>
</gene>
<reference evidence="1 2" key="1">
    <citation type="submission" date="2023-01" db="EMBL/GenBank/DDBJ databases">
        <title>Analysis of 21 Apiospora genomes using comparative genomics revels a genus with tremendous synthesis potential of carbohydrate active enzymes and secondary metabolites.</title>
        <authorList>
            <person name="Sorensen T."/>
        </authorList>
    </citation>
    <scope>NUCLEOTIDE SEQUENCE [LARGE SCALE GENOMIC DNA]</scope>
    <source>
        <strain evidence="1 2">CBS 83171</strain>
    </source>
</reference>
<name>A0ABR1TH60_9PEZI</name>
<accession>A0ABR1TH60</accession>
<evidence type="ECO:0000313" key="2">
    <source>
        <dbReference type="Proteomes" id="UP001446871"/>
    </source>
</evidence>
<dbReference type="EMBL" id="JAQQWM010000009">
    <property type="protein sequence ID" value="KAK8045976.1"/>
    <property type="molecule type" value="Genomic_DNA"/>
</dbReference>
<proteinExistence type="predicted"/>
<protein>
    <submittedName>
        <fullName evidence="1">Uncharacterized protein</fullName>
    </submittedName>
</protein>
<comment type="caution">
    <text evidence="1">The sequence shown here is derived from an EMBL/GenBank/DDBJ whole genome shotgun (WGS) entry which is preliminary data.</text>
</comment>
<evidence type="ECO:0000313" key="1">
    <source>
        <dbReference type="EMBL" id="KAK8045976.1"/>
    </source>
</evidence>
<dbReference type="Proteomes" id="UP001446871">
    <property type="component" value="Unassembled WGS sequence"/>
</dbReference>